<dbReference type="GO" id="GO:0042597">
    <property type="term" value="C:periplasmic space"/>
    <property type="evidence" value="ECO:0007669"/>
    <property type="project" value="UniProtKB-ARBA"/>
</dbReference>
<feature type="signal peptide" evidence="5">
    <location>
        <begin position="1"/>
        <end position="27"/>
    </location>
</feature>
<name>A0A077LTP5_9MICO</name>
<feature type="domain" description="Solute-binding protein family 5" evidence="6">
    <location>
        <begin position="95"/>
        <end position="461"/>
    </location>
</feature>
<sequence length="540" mass="57064">MHAARSRHSARVRVGALVAVAATLVSAGCAKGGGTSASSSTDAQADSGKEISAISVALPGSLSSLYPGQESGILNYNIANLFYEGLVGLNGQGRIVPALAEKWSQPNATTYVYDLRANAKFSDGSPVTAQDVKFSLDEARDAKTSPGIAGYLSGVKDVAVTGDRQVTVTLKQADAAFPTLMSTAGAAFITSEKFWKKVGGKIGTSTSLVLGTGPYKVTSFTPDSGITLERDDTWWGTAPKVKTINVKFIADENTRLLAAKSGDVDIAFNVPLDQVAQWKQISGERVEAVNDLSYLGLNFDTRVKPFDDPKVREAIAYAADKDAYVTKLLHGYGEVATSMMTPESLESVYSASEARQVLNGVTHTSFDLTKAKAALAASTHPQGFSAELTYPNTGPQIGLAAQALAQSVKSLGITLTVKEVPIEQWLATLGDKTHGVSFMWYFSTTGDPAEVPSYMLGAGNISGYDNPAVTSLLTQAAAATDGKTRIADLVKADSLQAADYINVPLWWGQSVTGFSAKVALKDFRAFTFNSEWGSSLYAPK</sequence>
<dbReference type="Pfam" id="PF00496">
    <property type="entry name" value="SBP_bac_5"/>
    <property type="match status" value="1"/>
</dbReference>
<keyword evidence="3" id="KW-0813">Transport</keyword>
<comment type="caution">
    <text evidence="7">The sequence shown here is derived from an EMBL/GenBank/DDBJ whole genome shotgun (WGS) entry which is preliminary data.</text>
</comment>
<dbReference type="PROSITE" id="PS51257">
    <property type="entry name" value="PROKAR_LIPOPROTEIN"/>
    <property type="match status" value="1"/>
</dbReference>
<dbReference type="GO" id="GO:0015833">
    <property type="term" value="P:peptide transport"/>
    <property type="evidence" value="ECO:0007669"/>
    <property type="project" value="TreeGrafter"/>
</dbReference>
<dbReference type="PANTHER" id="PTHR30290">
    <property type="entry name" value="PERIPLASMIC BINDING COMPONENT OF ABC TRANSPORTER"/>
    <property type="match status" value="1"/>
</dbReference>
<dbReference type="OrthoDB" id="9796817at2"/>
<dbReference type="Gene3D" id="3.10.105.10">
    <property type="entry name" value="Dipeptide-binding Protein, Domain 3"/>
    <property type="match status" value="1"/>
</dbReference>
<dbReference type="Gene3D" id="3.90.76.10">
    <property type="entry name" value="Dipeptide-binding Protein, Domain 1"/>
    <property type="match status" value="1"/>
</dbReference>
<dbReference type="InterPro" id="IPR039424">
    <property type="entry name" value="SBP_5"/>
</dbReference>
<keyword evidence="4 5" id="KW-0732">Signal</keyword>
<dbReference type="InterPro" id="IPR030678">
    <property type="entry name" value="Peptide/Ni-bd"/>
</dbReference>
<evidence type="ECO:0000256" key="3">
    <source>
        <dbReference type="ARBA" id="ARBA00022448"/>
    </source>
</evidence>
<dbReference type="GO" id="GO:0043190">
    <property type="term" value="C:ATP-binding cassette (ABC) transporter complex"/>
    <property type="evidence" value="ECO:0007669"/>
    <property type="project" value="InterPro"/>
</dbReference>
<evidence type="ECO:0000313" key="8">
    <source>
        <dbReference type="Proteomes" id="UP000035721"/>
    </source>
</evidence>
<dbReference type="CDD" id="cd00995">
    <property type="entry name" value="PBP2_NikA_DppA_OppA_like"/>
    <property type="match status" value="1"/>
</dbReference>
<evidence type="ECO:0000256" key="5">
    <source>
        <dbReference type="SAM" id="SignalP"/>
    </source>
</evidence>
<dbReference type="InterPro" id="IPR000914">
    <property type="entry name" value="SBP_5_dom"/>
</dbReference>
<dbReference type="Proteomes" id="UP000035721">
    <property type="component" value="Unassembled WGS sequence"/>
</dbReference>
<reference evidence="7 8" key="1">
    <citation type="journal article" date="2013" name="ISME J.">
        <title>A metabolic model for members of the genus Tetrasphaera involved in enhanced biological phosphorus removal.</title>
        <authorList>
            <person name="Kristiansen R."/>
            <person name="Nguyen H.T.T."/>
            <person name="Saunders A.M."/>
            <person name="Nielsen J.L."/>
            <person name="Wimmer R."/>
            <person name="Le V.Q."/>
            <person name="McIlroy S.J."/>
            <person name="Petrovski S."/>
            <person name="Seviour R.J."/>
            <person name="Calteau A."/>
            <person name="Nielsen K.L."/>
            <person name="Nielsen P.H."/>
        </authorList>
    </citation>
    <scope>NUCLEOTIDE SEQUENCE [LARGE SCALE GENOMIC DNA]</scope>
    <source>
        <strain evidence="7 8">T1-X7</strain>
    </source>
</reference>
<evidence type="ECO:0000256" key="2">
    <source>
        <dbReference type="ARBA" id="ARBA00005695"/>
    </source>
</evidence>
<proteinExistence type="inferred from homology"/>
<organism evidence="7 8">
    <name type="scientific">Nostocoides japonicum T1-X7</name>
    <dbReference type="NCBI Taxonomy" id="1194083"/>
    <lineage>
        <taxon>Bacteria</taxon>
        <taxon>Bacillati</taxon>
        <taxon>Actinomycetota</taxon>
        <taxon>Actinomycetes</taxon>
        <taxon>Micrococcales</taxon>
        <taxon>Intrasporangiaceae</taxon>
        <taxon>Nostocoides</taxon>
    </lineage>
</organism>
<dbReference type="AlphaFoldDB" id="A0A077LTP5"/>
<gene>
    <name evidence="7" type="ORF">BN12_1390016</name>
</gene>
<keyword evidence="8" id="KW-1185">Reference proteome</keyword>
<dbReference type="SUPFAM" id="SSF53850">
    <property type="entry name" value="Periplasmic binding protein-like II"/>
    <property type="match status" value="1"/>
</dbReference>
<evidence type="ECO:0000259" key="6">
    <source>
        <dbReference type="Pfam" id="PF00496"/>
    </source>
</evidence>
<dbReference type="PIRSF" id="PIRSF002741">
    <property type="entry name" value="MppA"/>
    <property type="match status" value="1"/>
</dbReference>
<comment type="subcellular location">
    <subcellularLocation>
        <location evidence="1">Cell envelope</location>
    </subcellularLocation>
</comment>
<evidence type="ECO:0000256" key="1">
    <source>
        <dbReference type="ARBA" id="ARBA00004196"/>
    </source>
</evidence>
<dbReference type="EMBL" id="CAJB01000045">
    <property type="protein sequence ID" value="CCH76671.1"/>
    <property type="molecule type" value="Genomic_DNA"/>
</dbReference>
<comment type="similarity">
    <text evidence="2">Belongs to the bacterial solute-binding protein 5 family.</text>
</comment>
<dbReference type="Gene3D" id="3.40.190.10">
    <property type="entry name" value="Periplasmic binding protein-like II"/>
    <property type="match status" value="1"/>
</dbReference>
<feature type="chain" id="PRO_5039486059" evidence="5">
    <location>
        <begin position="28"/>
        <end position="540"/>
    </location>
</feature>
<dbReference type="GO" id="GO:1904680">
    <property type="term" value="F:peptide transmembrane transporter activity"/>
    <property type="evidence" value="ECO:0007669"/>
    <property type="project" value="TreeGrafter"/>
</dbReference>
<evidence type="ECO:0000256" key="4">
    <source>
        <dbReference type="ARBA" id="ARBA00022729"/>
    </source>
</evidence>
<dbReference type="PANTHER" id="PTHR30290:SF10">
    <property type="entry name" value="PERIPLASMIC OLIGOPEPTIDE-BINDING PROTEIN-RELATED"/>
    <property type="match status" value="1"/>
</dbReference>
<protein>
    <submittedName>
        <fullName evidence="7">Putative ABC transporter, periplasmic solute-binding protein</fullName>
    </submittedName>
</protein>
<dbReference type="STRING" id="1194083.BN12_1390016"/>
<dbReference type="GO" id="GO:0030313">
    <property type="term" value="C:cell envelope"/>
    <property type="evidence" value="ECO:0007669"/>
    <property type="project" value="UniProtKB-SubCell"/>
</dbReference>
<evidence type="ECO:0000313" key="7">
    <source>
        <dbReference type="EMBL" id="CCH76671.1"/>
    </source>
</evidence>
<accession>A0A077LTP5</accession>